<evidence type="ECO:0000313" key="1">
    <source>
        <dbReference type="EMBL" id="KAH3710379.1"/>
    </source>
</evidence>
<protein>
    <submittedName>
        <fullName evidence="1">Uncharacterized protein</fullName>
    </submittedName>
</protein>
<reference evidence="1" key="1">
    <citation type="journal article" date="2019" name="bioRxiv">
        <title>The Genome of the Zebra Mussel, Dreissena polymorpha: A Resource for Invasive Species Research.</title>
        <authorList>
            <person name="McCartney M.A."/>
            <person name="Auch B."/>
            <person name="Kono T."/>
            <person name="Mallez S."/>
            <person name="Zhang Y."/>
            <person name="Obille A."/>
            <person name="Becker A."/>
            <person name="Abrahante J.E."/>
            <person name="Garbe J."/>
            <person name="Badalamenti J.P."/>
            <person name="Herman A."/>
            <person name="Mangelson H."/>
            <person name="Liachko I."/>
            <person name="Sullivan S."/>
            <person name="Sone E.D."/>
            <person name="Koren S."/>
            <person name="Silverstein K.A.T."/>
            <person name="Beckman K.B."/>
            <person name="Gohl D.M."/>
        </authorList>
    </citation>
    <scope>NUCLEOTIDE SEQUENCE</scope>
    <source>
        <strain evidence="1">Duluth1</strain>
        <tissue evidence="1">Whole animal</tissue>
    </source>
</reference>
<dbReference type="AlphaFoldDB" id="A0A9D3Z290"/>
<keyword evidence="2" id="KW-1185">Reference proteome</keyword>
<dbReference type="Proteomes" id="UP000828390">
    <property type="component" value="Unassembled WGS sequence"/>
</dbReference>
<name>A0A9D3Z290_DREPO</name>
<sequence length="112" mass="12806">MLSERAGDYVIGISTLRSTIKVNKTSNTSSDTTMNDENLEYITSFKYLEATLSKDGTCTAAVRIRIVMAMADQGEQNEQQQFRHQYERRKAGRGYKLQVLGGNPVQVWYLYR</sequence>
<gene>
    <name evidence="1" type="ORF">DPMN_069857</name>
</gene>
<proteinExistence type="predicted"/>
<reference evidence="1" key="2">
    <citation type="submission" date="2020-11" db="EMBL/GenBank/DDBJ databases">
        <authorList>
            <person name="McCartney M.A."/>
            <person name="Auch B."/>
            <person name="Kono T."/>
            <person name="Mallez S."/>
            <person name="Becker A."/>
            <person name="Gohl D.M."/>
            <person name="Silverstein K.A.T."/>
            <person name="Koren S."/>
            <person name="Bechman K.B."/>
            <person name="Herman A."/>
            <person name="Abrahante J.E."/>
            <person name="Garbe J."/>
        </authorList>
    </citation>
    <scope>NUCLEOTIDE SEQUENCE</scope>
    <source>
        <strain evidence="1">Duluth1</strain>
        <tissue evidence="1">Whole animal</tissue>
    </source>
</reference>
<evidence type="ECO:0000313" key="2">
    <source>
        <dbReference type="Proteomes" id="UP000828390"/>
    </source>
</evidence>
<accession>A0A9D3Z290</accession>
<dbReference type="EMBL" id="JAIWYP010000014">
    <property type="protein sequence ID" value="KAH3710379.1"/>
    <property type="molecule type" value="Genomic_DNA"/>
</dbReference>
<comment type="caution">
    <text evidence="1">The sequence shown here is derived from an EMBL/GenBank/DDBJ whole genome shotgun (WGS) entry which is preliminary data.</text>
</comment>
<organism evidence="1 2">
    <name type="scientific">Dreissena polymorpha</name>
    <name type="common">Zebra mussel</name>
    <name type="synonym">Mytilus polymorpha</name>
    <dbReference type="NCBI Taxonomy" id="45954"/>
    <lineage>
        <taxon>Eukaryota</taxon>
        <taxon>Metazoa</taxon>
        <taxon>Spiralia</taxon>
        <taxon>Lophotrochozoa</taxon>
        <taxon>Mollusca</taxon>
        <taxon>Bivalvia</taxon>
        <taxon>Autobranchia</taxon>
        <taxon>Heteroconchia</taxon>
        <taxon>Euheterodonta</taxon>
        <taxon>Imparidentia</taxon>
        <taxon>Neoheterodontei</taxon>
        <taxon>Myida</taxon>
        <taxon>Dreissenoidea</taxon>
        <taxon>Dreissenidae</taxon>
        <taxon>Dreissena</taxon>
    </lineage>
</organism>